<dbReference type="Proteomes" id="UP001234178">
    <property type="component" value="Unassembled WGS sequence"/>
</dbReference>
<evidence type="ECO:0000256" key="1">
    <source>
        <dbReference type="SAM" id="SignalP"/>
    </source>
</evidence>
<gene>
    <name evidence="2" type="ORF">OUZ56_010004</name>
</gene>
<evidence type="ECO:0000313" key="2">
    <source>
        <dbReference type="EMBL" id="KAK4024581.1"/>
    </source>
</evidence>
<feature type="signal peptide" evidence="1">
    <location>
        <begin position="1"/>
        <end position="20"/>
    </location>
</feature>
<feature type="chain" id="PRO_5046500175" description="Secreted protein" evidence="1">
    <location>
        <begin position="21"/>
        <end position="236"/>
    </location>
</feature>
<organism evidence="2 3">
    <name type="scientific">Daphnia magna</name>
    <dbReference type="NCBI Taxonomy" id="35525"/>
    <lineage>
        <taxon>Eukaryota</taxon>
        <taxon>Metazoa</taxon>
        <taxon>Ecdysozoa</taxon>
        <taxon>Arthropoda</taxon>
        <taxon>Crustacea</taxon>
        <taxon>Branchiopoda</taxon>
        <taxon>Diplostraca</taxon>
        <taxon>Cladocera</taxon>
        <taxon>Anomopoda</taxon>
        <taxon>Daphniidae</taxon>
        <taxon>Daphnia</taxon>
    </lineage>
</organism>
<dbReference type="EMBL" id="JAOYFB010000037">
    <property type="protein sequence ID" value="KAK4024581.1"/>
    <property type="molecule type" value="Genomic_DNA"/>
</dbReference>
<protein>
    <recommendedName>
        <fullName evidence="4">Secreted protein</fullName>
    </recommendedName>
</protein>
<comment type="caution">
    <text evidence="2">The sequence shown here is derived from an EMBL/GenBank/DDBJ whole genome shotgun (WGS) entry which is preliminary data.</text>
</comment>
<name>A0ABR0AHK8_9CRUS</name>
<accession>A0ABR0AHK8</accession>
<keyword evidence="3" id="KW-1185">Reference proteome</keyword>
<evidence type="ECO:0000313" key="3">
    <source>
        <dbReference type="Proteomes" id="UP001234178"/>
    </source>
</evidence>
<proteinExistence type="predicted"/>
<keyword evidence="1" id="KW-0732">Signal</keyword>
<sequence>MPRNALMFFTFAALEPSTGGCGKSLTACTCFGSVPGAEHSPIAITLNWYSPSAVTNAVFGRSPSLMGTCQYPDCKSMIEKNAAPSNRARVSSILGSGYTSLIVTAFRRRPSWSPGHEKQSPYSTNTSRIFSLSVGVTPSPILLSNSCSRNAFFSAPAVATATGEAPSLISVTGSIIPNTVPSSIHCWWSDKLVIAICPIVPMPLTRTFPVDTLFVLCNAWDGSTSALSPNPFKSSG</sequence>
<reference evidence="2 3" key="1">
    <citation type="journal article" date="2023" name="Nucleic Acids Res.">
        <title>The hologenome of Daphnia magna reveals possible DNA methylation and microbiome-mediated evolution of the host genome.</title>
        <authorList>
            <person name="Chaturvedi A."/>
            <person name="Li X."/>
            <person name="Dhandapani V."/>
            <person name="Marshall H."/>
            <person name="Kissane S."/>
            <person name="Cuenca-Cambronero M."/>
            <person name="Asole G."/>
            <person name="Calvet F."/>
            <person name="Ruiz-Romero M."/>
            <person name="Marangio P."/>
            <person name="Guigo R."/>
            <person name="Rago D."/>
            <person name="Mirbahai L."/>
            <person name="Eastwood N."/>
            <person name="Colbourne J.K."/>
            <person name="Zhou J."/>
            <person name="Mallon E."/>
            <person name="Orsini L."/>
        </authorList>
    </citation>
    <scope>NUCLEOTIDE SEQUENCE [LARGE SCALE GENOMIC DNA]</scope>
    <source>
        <strain evidence="2">LRV0_1</strain>
    </source>
</reference>
<evidence type="ECO:0008006" key="4">
    <source>
        <dbReference type="Google" id="ProtNLM"/>
    </source>
</evidence>